<keyword evidence="1" id="KW-0472">Membrane</keyword>
<name>A0ABW0J117_9HYPH</name>
<feature type="transmembrane region" description="Helical" evidence="1">
    <location>
        <begin position="22"/>
        <end position="41"/>
    </location>
</feature>
<evidence type="ECO:0000313" key="2">
    <source>
        <dbReference type="EMBL" id="MFC5423821.1"/>
    </source>
</evidence>
<sequence length="134" mass="14743">MTGRLDFDALCDLKVRKANRLLPIRLVVVLAVLAIALFCLARFAPARAHSFYPWECCHDRDCWPMGLDADAREPVPVETAAGWRLHDGIVIPFSETRPSPDGRFHVCRGGGRLEGPVIAPSGRKPCLWAPAPSS</sequence>
<protein>
    <recommendedName>
        <fullName evidence="4">DUF2946 family protein</fullName>
    </recommendedName>
</protein>
<dbReference type="RefSeq" id="WP_377801870.1">
    <property type="nucleotide sequence ID" value="NZ_JBHSLW010000127.1"/>
</dbReference>
<evidence type="ECO:0000256" key="1">
    <source>
        <dbReference type="SAM" id="Phobius"/>
    </source>
</evidence>
<evidence type="ECO:0008006" key="4">
    <source>
        <dbReference type="Google" id="ProtNLM"/>
    </source>
</evidence>
<dbReference type="Proteomes" id="UP001596053">
    <property type="component" value="Unassembled WGS sequence"/>
</dbReference>
<gene>
    <name evidence="2" type="ORF">ACFPOB_30320</name>
</gene>
<keyword evidence="3" id="KW-1185">Reference proteome</keyword>
<evidence type="ECO:0000313" key="3">
    <source>
        <dbReference type="Proteomes" id="UP001596053"/>
    </source>
</evidence>
<accession>A0ABW0J117</accession>
<proteinExistence type="predicted"/>
<keyword evidence="1" id="KW-0812">Transmembrane</keyword>
<comment type="caution">
    <text evidence="2">The sequence shown here is derived from an EMBL/GenBank/DDBJ whole genome shotgun (WGS) entry which is preliminary data.</text>
</comment>
<keyword evidence="1" id="KW-1133">Transmembrane helix</keyword>
<organism evidence="2 3">
    <name type="scientific">Bosea eneae</name>
    <dbReference type="NCBI Taxonomy" id="151454"/>
    <lineage>
        <taxon>Bacteria</taxon>
        <taxon>Pseudomonadati</taxon>
        <taxon>Pseudomonadota</taxon>
        <taxon>Alphaproteobacteria</taxon>
        <taxon>Hyphomicrobiales</taxon>
        <taxon>Boseaceae</taxon>
        <taxon>Bosea</taxon>
    </lineage>
</organism>
<dbReference type="EMBL" id="JBHSLW010000127">
    <property type="protein sequence ID" value="MFC5423821.1"/>
    <property type="molecule type" value="Genomic_DNA"/>
</dbReference>
<reference evidence="3" key="1">
    <citation type="journal article" date="2019" name="Int. J. Syst. Evol. Microbiol.">
        <title>The Global Catalogue of Microorganisms (GCM) 10K type strain sequencing project: providing services to taxonomists for standard genome sequencing and annotation.</title>
        <authorList>
            <consortium name="The Broad Institute Genomics Platform"/>
            <consortium name="The Broad Institute Genome Sequencing Center for Infectious Disease"/>
            <person name="Wu L."/>
            <person name="Ma J."/>
        </authorList>
    </citation>
    <scope>NUCLEOTIDE SEQUENCE [LARGE SCALE GENOMIC DNA]</scope>
    <source>
        <strain evidence="3">NCAIM B.01391</strain>
    </source>
</reference>